<dbReference type="CDD" id="cd05466">
    <property type="entry name" value="PBP2_LTTR_substrate"/>
    <property type="match status" value="1"/>
</dbReference>
<dbReference type="AlphaFoldDB" id="A0AAE3LH85"/>
<dbReference type="GO" id="GO:0003677">
    <property type="term" value="F:DNA binding"/>
    <property type="evidence" value="ECO:0007669"/>
    <property type="project" value="UniProtKB-KW"/>
</dbReference>
<feature type="domain" description="HTH lysR-type" evidence="5">
    <location>
        <begin position="1"/>
        <end position="58"/>
    </location>
</feature>
<proteinExistence type="inferred from homology"/>
<gene>
    <name evidence="6" type="ORF">OCV57_04470</name>
</gene>
<protein>
    <submittedName>
        <fullName evidence="6">LysR family transcriptional regulator</fullName>
    </submittedName>
</protein>
<keyword evidence="4" id="KW-0804">Transcription</keyword>
<dbReference type="EMBL" id="JAOQJZ010000003">
    <property type="protein sequence ID" value="MCU6705180.1"/>
    <property type="molecule type" value="Genomic_DNA"/>
</dbReference>
<evidence type="ECO:0000256" key="2">
    <source>
        <dbReference type="ARBA" id="ARBA00023015"/>
    </source>
</evidence>
<sequence>MNTVQLECFLAVAQYLNFSKAAESVSITQPAVSHQIGSLEDELGVKLFVRTSKSVSLTREGIMFISDAEQILKIAGSAKFRLSEKLEDEPVRISIGCHNQAELNVLTPALREMSRLYDDLLPYIDLTPFKSIDNQLKDQKIQLLLSFKSPHKQPFDYVELCRCQFMCLCQKDHPLAKADSLDVDDISGRPIFIERHTCPDEIFALQHRILANGKVDKIIFCGDYESAVAMAEAGLGFMIFPAIGDAYKGPLKAIPIKGVKDISFGVYYLRSQLEQQAKDMLRILKNQFAK</sequence>
<reference evidence="6 7" key="1">
    <citation type="journal article" date="2021" name="ISME Commun">
        <title>Automated analysis of genomic sequences facilitates high-throughput and comprehensive description of bacteria.</title>
        <authorList>
            <person name="Hitch T.C.A."/>
        </authorList>
    </citation>
    <scope>NUCLEOTIDE SEQUENCE [LARGE SCALE GENOMIC DNA]</scope>
    <source>
        <strain evidence="6 7">Sanger_31</strain>
    </source>
</reference>
<evidence type="ECO:0000313" key="6">
    <source>
        <dbReference type="EMBL" id="MCU6705180.1"/>
    </source>
</evidence>
<dbReference type="InterPro" id="IPR036388">
    <property type="entry name" value="WH-like_DNA-bd_sf"/>
</dbReference>
<dbReference type="Gene3D" id="3.40.190.10">
    <property type="entry name" value="Periplasmic binding protein-like II"/>
    <property type="match status" value="2"/>
</dbReference>
<dbReference type="Pfam" id="PF00126">
    <property type="entry name" value="HTH_1"/>
    <property type="match status" value="1"/>
</dbReference>
<evidence type="ECO:0000256" key="1">
    <source>
        <dbReference type="ARBA" id="ARBA00009437"/>
    </source>
</evidence>
<dbReference type="InterPro" id="IPR000847">
    <property type="entry name" value="LysR_HTH_N"/>
</dbReference>
<dbReference type="PROSITE" id="PS50931">
    <property type="entry name" value="HTH_LYSR"/>
    <property type="match status" value="1"/>
</dbReference>
<dbReference type="InterPro" id="IPR005119">
    <property type="entry name" value="LysR_subst-bd"/>
</dbReference>
<dbReference type="Gene3D" id="1.10.10.10">
    <property type="entry name" value="Winged helix-like DNA-binding domain superfamily/Winged helix DNA-binding domain"/>
    <property type="match status" value="1"/>
</dbReference>
<dbReference type="Pfam" id="PF03466">
    <property type="entry name" value="LysR_substrate"/>
    <property type="match status" value="1"/>
</dbReference>
<evidence type="ECO:0000259" key="5">
    <source>
        <dbReference type="PROSITE" id="PS50931"/>
    </source>
</evidence>
<dbReference type="GO" id="GO:0032993">
    <property type="term" value="C:protein-DNA complex"/>
    <property type="evidence" value="ECO:0007669"/>
    <property type="project" value="TreeGrafter"/>
</dbReference>
<comment type="caution">
    <text evidence="6">The sequence shown here is derived from an EMBL/GenBank/DDBJ whole genome shotgun (WGS) entry which is preliminary data.</text>
</comment>
<dbReference type="GO" id="GO:0003700">
    <property type="term" value="F:DNA-binding transcription factor activity"/>
    <property type="evidence" value="ECO:0007669"/>
    <property type="project" value="InterPro"/>
</dbReference>
<keyword evidence="7" id="KW-1185">Reference proteome</keyword>
<dbReference type="SUPFAM" id="SSF53850">
    <property type="entry name" value="Periplasmic binding protein-like II"/>
    <property type="match status" value="1"/>
</dbReference>
<comment type="similarity">
    <text evidence="1">Belongs to the LysR transcriptional regulatory family.</text>
</comment>
<keyword evidence="2" id="KW-0805">Transcription regulation</keyword>
<accession>A0AAE3LH85</accession>
<evidence type="ECO:0000256" key="3">
    <source>
        <dbReference type="ARBA" id="ARBA00023125"/>
    </source>
</evidence>
<dbReference type="FunFam" id="1.10.10.10:FF:000001">
    <property type="entry name" value="LysR family transcriptional regulator"/>
    <property type="match status" value="1"/>
</dbReference>
<evidence type="ECO:0000313" key="7">
    <source>
        <dbReference type="Proteomes" id="UP001208131"/>
    </source>
</evidence>
<dbReference type="Proteomes" id="UP001208131">
    <property type="component" value="Unassembled WGS sequence"/>
</dbReference>
<dbReference type="RefSeq" id="WP_267300583.1">
    <property type="nucleotide sequence ID" value="NZ_JAOQJZ010000003.1"/>
</dbReference>
<dbReference type="PANTHER" id="PTHR30346:SF0">
    <property type="entry name" value="HCA OPERON TRANSCRIPTIONAL ACTIVATOR HCAR"/>
    <property type="match status" value="1"/>
</dbReference>
<organism evidence="6 7">
    <name type="scientific">Hominimerdicola aceti</name>
    <dbReference type="NCBI Taxonomy" id="2981726"/>
    <lineage>
        <taxon>Bacteria</taxon>
        <taxon>Bacillati</taxon>
        <taxon>Bacillota</taxon>
        <taxon>Clostridia</taxon>
        <taxon>Eubacteriales</taxon>
        <taxon>Oscillospiraceae</taxon>
        <taxon>Hominimerdicola</taxon>
    </lineage>
</organism>
<dbReference type="SUPFAM" id="SSF46785">
    <property type="entry name" value="Winged helix' DNA-binding domain"/>
    <property type="match status" value="1"/>
</dbReference>
<dbReference type="PANTHER" id="PTHR30346">
    <property type="entry name" value="TRANSCRIPTIONAL DUAL REGULATOR HCAR-RELATED"/>
    <property type="match status" value="1"/>
</dbReference>
<name>A0AAE3LH85_9FIRM</name>
<dbReference type="InterPro" id="IPR036390">
    <property type="entry name" value="WH_DNA-bd_sf"/>
</dbReference>
<evidence type="ECO:0000256" key="4">
    <source>
        <dbReference type="ARBA" id="ARBA00023163"/>
    </source>
</evidence>
<dbReference type="PRINTS" id="PR00039">
    <property type="entry name" value="HTHLYSR"/>
</dbReference>
<keyword evidence="3" id="KW-0238">DNA-binding</keyword>